<dbReference type="EMBL" id="CP119920">
    <property type="protein sequence ID" value="WFD16814.1"/>
    <property type="molecule type" value="Genomic_DNA"/>
</dbReference>
<organism evidence="4 5">
    <name type="scientific">Malassezia arunalokei</name>
    <dbReference type="NCBI Taxonomy" id="1514897"/>
    <lineage>
        <taxon>Eukaryota</taxon>
        <taxon>Fungi</taxon>
        <taxon>Dikarya</taxon>
        <taxon>Basidiomycota</taxon>
        <taxon>Ustilaginomycotina</taxon>
        <taxon>Malasseziomycetes</taxon>
        <taxon>Malasseziales</taxon>
        <taxon>Malasseziaceae</taxon>
        <taxon>Malassezia</taxon>
    </lineage>
</organism>
<reference evidence="4 5" key="1">
    <citation type="submission" date="2023-03" db="EMBL/GenBank/DDBJ databases">
        <title>Mating type loci evolution in Malassezia.</title>
        <authorList>
            <person name="Coelho M.A."/>
        </authorList>
    </citation>
    <scope>NUCLEOTIDE SEQUENCE [LARGE SCALE GENOMIC DNA]</scope>
    <source>
        <strain evidence="4 5">CBS 13387</strain>
    </source>
</reference>
<accession>A0AAJ5Z2L0</accession>
<name>A0AAJ5Z2L0_9BASI</name>
<evidence type="ECO:0000259" key="2">
    <source>
        <dbReference type="Pfam" id="PF10785"/>
    </source>
</evidence>
<sequence>MGRGEERRRFLITVIVTECVLQKQLESEFPLIDSDPHFRRVVRYFRPSDYYYMAGSTLAFPGALWLMESASPARGKGKLSAAMKLSAALGLCGGFLYAYQRSTFRFWGWSENEREQQRAQEEAQSGTVIGQGESSLSDEMQGVAHRNSVFSQLNLAVLPWFNVVNHKYHS</sequence>
<keyword evidence="5" id="KW-1185">Reference proteome</keyword>
<dbReference type="Proteomes" id="UP001217582">
    <property type="component" value="Chromosome 5"/>
</dbReference>
<dbReference type="PANTHER" id="PTHR34062">
    <property type="entry name" value="OXIDOREDUCTASE 21 KDA SUBUNIT, PUTATIVE (AFU_ORTHOLOGUE AFUA_4G04750)-RELATED"/>
    <property type="match status" value="1"/>
</dbReference>
<gene>
    <name evidence="4" type="ORF">MARU1_002857</name>
</gene>
<protein>
    <recommendedName>
        <fullName evidence="6">NADH-ubiquinone oxidoreductase 21kDa subunit N-terminal domain-containing protein</fullName>
    </recommendedName>
</protein>
<dbReference type="InterPro" id="IPR024549">
    <property type="entry name" value="NADH-UbQ_OxRdtase_su21_C_fun"/>
</dbReference>
<feature type="domain" description="NADH-ubiquinone oxidoreductase 21kDa subunit C-terminal fungi" evidence="3">
    <location>
        <begin position="131"/>
        <end position="169"/>
    </location>
</feature>
<evidence type="ECO:0000313" key="4">
    <source>
        <dbReference type="EMBL" id="WFD16814.1"/>
    </source>
</evidence>
<evidence type="ECO:0000259" key="3">
    <source>
        <dbReference type="Pfam" id="PF12853"/>
    </source>
</evidence>
<dbReference type="InterPro" id="IPR019721">
    <property type="entry name" value="NADH-UbQ_OxRdtase_su21_N"/>
</dbReference>
<dbReference type="Pfam" id="PF10785">
    <property type="entry name" value="NADH-u_ox-rdase"/>
    <property type="match status" value="1"/>
</dbReference>
<keyword evidence="1" id="KW-1133">Transmembrane helix</keyword>
<feature type="domain" description="NADH-ubiquinone oxidoreductase 21kDa subunit N-terminal" evidence="2">
    <location>
        <begin position="27"/>
        <end position="111"/>
    </location>
</feature>
<proteinExistence type="predicted"/>
<evidence type="ECO:0008006" key="6">
    <source>
        <dbReference type="Google" id="ProtNLM"/>
    </source>
</evidence>
<dbReference type="InterPro" id="IPR053229">
    <property type="entry name" value="NADH-Q_oxidrdct_subunit"/>
</dbReference>
<keyword evidence="1" id="KW-0812">Transmembrane</keyword>
<dbReference type="PANTHER" id="PTHR34062:SF1">
    <property type="entry name" value="NADH-UBIQUINONE OXIDOREDUCTASE 21KDA SUBUNIT N-TERMINAL DOMAIN-CONTAINING PROTEIN"/>
    <property type="match status" value="1"/>
</dbReference>
<feature type="transmembrane region" description="Helical" evidence="1">
    <location>
        <begin position="50"/>
        <end position="67"/>
    </location>
</feature>
<evidence type="ECO:0000313" key="5">
    <source>
        <dbReference type="Proteomes" id="UP001217582"/>
    </source>
</evidence>
<dbReference type="AlphaFoldDB" id="A0AAJ5Z2L0"/>
<dbReference type="Pfam" id="PF12853">
    <property type="entry name" value="NADH_u_ox_C"/>
    <property type="match status" value="1"/>
</dbReference>
<evidence type="ECO:0000256" key="1">
    <source>
        <dbReference type="SAM" id="Phobius"/>
    </source>
</evidence>
<feature type="transmembrane region" description="Helical" evidence="1">
    <location>
        <begin position="79"/>
        <end position="99"/>
    </location>
</feature>
<keyword evidence="1" id="KW-0472">Membrane</keyword>